<gene>
    <name evidence="6" type="ORF">AB0H72_27285</name>
</gene>
<proteinExistence type="predicted"/>
<evidence type="ECO:0000313" key="7">
    <source>
        <dbReference type="Proteomes" id="UP001551658"/>
    </source>
</evidence>
<evidence type="ECO:0000256" key="4">
    <source>
        <dbReference type="SAM" id="MobiDB-lite"/>
    </source>
</evidence>
<feature type="domain" description="HTH gntR-type" evidence="5">
    <location>
        <begin position="18"/>
        <end position="88"/>
    </location>
</feature>
<evidence type="ECO:0000256" key="3">
    <source>
        <dbReference type="ARBA" id="ARBA00023163"/>
    </source>
</evidence>
<dbReference type="Gene3D" id="1.10.10.10">
    <property type="entry name" value="Winged helix-like DNA-binding domain superfamily/Winged helix DNA-binding domain"/>
    <property type="match status" value="1"/>
</dbReference>
<evidence type="ECO:0000259" key="5">
    <source>
        <dbReference type="PROSITE" id="PS50949"/>
    </source>
</evidence>
<feature type="region of interest" description="Disordered" evidence="4">
    <location>
        <begin position="242"/>
        <end position="269"/>
    </location>
</feature>
<dbReference type="PRINTS" id="PR00035">
    <property type="entry name" value="HTHGNTR"/>
</dbReference>
<dbReference type="SMART" id="SM00345">
    <property type="entry name" value="HTH_GNTR"/>
    <property type="match status" value="1"/>
</dbReference>
<dbReference type="InterPro" id="IPR011711">
    <property type="entry name" value="GntR_C"/>
</dbReference>
<evidence type="ECO:0000313" key="6">
    <source>
        <dbReference type="EMBL" id="MEV0366407.1"/>
    </source>
</evidence>
<dbReference type="Pfam" id="PF00392">
    <property type="entry name" value="GntR"/>
    <property type="match status" value="1"/>
</dbReference>
<dbReference type="PANTHER" id="PTHR43537">
    <property type="entry name" value="TRANSCRIPTIONAL REGULATOR, GNTR FAMILY"/>
    <property type="match status" value="1"/>
</dbReference>
<dbReference type="InterPro" id="IPR036388">
    <property type="entry name" value="WH-like_DNA-bd_sf"/>
</dbReference>
<dbReference type="CDD" id="cd07377">
    <property type="entry name" value="WHTH_GntR"/>
    <property type="match status" value="1"/>
</dbReference>
<dbReference type="InterPro" id="IPR008920">
    <property type="entry name" value="TF_FadR/GntR_C"/>
</dbReference>
<dbReference type="SUPFAM" id="SSF46785">
    <property type="entry name" value="Winged helix' DNA-binding domain"/>
    <property type="match status" value="1"/>
</dbReference>
<sequence>MSDPQTSRPMRTIGQKVLRPREQVEDRIRQMVLSGELNSGEMLPPETALAKQFNVSRTTLREALRSLTTQGLIHKVPGARGGNFVSSVDHHSLGTVVIESLHNLLELGSIAFSEVAEIRQYLEVPAARLAATNRTAKELEQLHEVVEQQKSASVEDPDIPKLDEKFHSLIAQASRNRVLASFVAALHHETEPVHYLDLSPEVGRATVRQHKAIVDAIGAKDPDAAEAAIVEHLSYLRVHLAGLNEPDRPPSLDTKPGQPEPSSSSAESL</sequence>
<accession>A0ABV3FFF8</accession>
<keyword evidence="2" id="KW-0238">DNA-binding</keyword>
<dbReference type="Proteomes" id="UP001551658">
    <property type="component" value="Unassembled WGS sequence"/>
</dbReference>
<keyword evidence="3" id="KW-0804">Transcription</keyword>
<protein>
    <submittedName>
        <fullName evidence="6">FadR/GntR family transcriptional regulator</fullName>
    </submittedName>
</protein>
<dbReference type="InterPro" id="IPR000524">
    <property type="entry name" value="Tscrpt_reg_HTH_GntR"/>
</dbReference>
<feature type="compositionally biased region" description="Polar residues" evidence="4">
    <location>
        <begin position="260"/>
        <end position="269"/>
    </location>
</feature>
<organism evidence="6 7">
    <name type="scientific">Nocardia fusca</name>
    <dbReference type="NCBI Taxonomy" id="941183"/>
    <lineage>
        <taxon>Bacteria</taxon>
        <taxon>Bacillati</taxon>
        <taxon>Actinomycetota</taxon>
        <taxon>Actinomycetes</taxon>
        <taxon>Mycobacteriales</taxon>
        <taxon>Nocardiaceae</taxon>
        <taxon>Nocardia</taxon>
    </lineage>
</organism>
<dbReference type="PANTHER" id="PTHR43537:SF5">
    <property type="entry name" value="UXU OPERON TRANSCRIPTIONAL REGULATOR"/>
    <property type="match status" value="1"/>
</dbReference>
<keyword evidence="7" id="KW-1185">Reference proteome</keyword>
<dbReference type="SMART" id="SM00895">
    <property type="entry name" value="FCD"/>
    <property type="match status" value="1"/>
</dbReference>
<dbReference type="InterPro" id="IPR036390">
    <property type="entry name" value="WH_DNA-bd_sf"/>
</dbReference>
<reference evidence="6 7" key="1">
    <citation type="submission" date="2024-06" db="EMBL/GenBank/DDBJ databases">
        <title>The Natural Products Discovery Center: Release of the First 8490 Sequenced Strains for Exploring Actinobacteria Biosynthetic Diversity.</title>
        <authorList>
            <person name="Kalkreuter E."/>
            <person name="Kautsar S.A."/>
            <person name="Yang D."/>
            <person name="Bader C.D."/>
            <person name="Teijaro C.N."/>
            <person name="Fluegel L."/>
            <person name="Davis C.M."/>
            <person name="Simpson J.R."/>
            <person name="Lauterbach L."/>
            <person name="Steele A.D."/>
            <person name="Gui C."/>
            <person name="Meng S."/>
            <person name="Li G."/>
            <person name="Viehrig K."/>
            <person name="Ye F."/>
            <person name="Su P."/>
            <person name="Kiefer A.F."/>
            <person name="Nichols A."/>
            <person name="Cepeda A.J."/>
            <person name="Yan W."/>
            <person name="Fan B."/>
            <person name="Jiang Y."/>
            <person name="Adhikari A."/>
            <person name="Zheng C.-J."/>
            <person name="Schuster L."/>
            <person name="Cowan T.M."/>
            <person name="Smanski M.J."/>
            <person name="Chevrette M.G."/>
            <person name="De Carvalho L.P.S."/>
            <person name="Shen B."/>
        </authorList>
    </citation>
    <scope>NUCLEOTIDE SEQUENCE [LARGE SCALE GENOMIC DNA]</scope>
    <source>
        <strain evidence="6 7">NPDC050671</strain>
    </source>
</reference>
<dbReference type="Pfam" id="PF07729">
    <property type="entry name" value="FCD"/>
    <property type="match status" value="1"/>
</dbReference>
<name>A0ABV3FFF8_9NOCA</name>
<dbReference type="EMBL" id="JBFAIH010000019">
    <property type="protein sequence ID" value="MEV0366407.1"/>
    <property type="molecule type" value="Genomic_DNA"/>
</dbReference>
<dbReference type="SUPFAM" id="SSF48008">
    <property type="entry name" value="GntR ligand-binding domain-like"/>
    <property type="match status" value="1"/>
</dbReference>
<evidence type="ECO:0000256" key="1">
    <source>
        <dbReference type="ARBA" id="ARBA00023015"/>
    </source>
</evidence>
<dbReference type="PROSITE" id="PS50949">
    <property type="entry name" value="HTH_GNTR"/>
    <property type="match status" value="1"/>
</dbReference>
<dbReference type="RefSeq" id="WP_357984329.1">
    <property type="nucleotide sequence ID" value="NZ_JBFAIH010000019.1"/>
</dbReference>
<comment type="caution">
    <text evidence="6">The sequence shown here is derived from an EMBL/GenBank/DDBJ whole genome shotgun (WGS) entry which is preliminary data.</text>
</comment>
<dbReference type="Gene3D" id="1.20.120.530">
    <property type="entry name" value="GntR ligand-binding domain-like"/>
    <property type="match status" value="1"/>
</dbReference>
<evidence type="ECO:0000256" key="2">
    <source>
        <dbReference type="ARBA" id="ARBA00023125"/>
    </source>
</evidence>
<keyword evidence="1" id="KW-0805">Transcription regulation</keyword>